<comment type="subcellular location">
    <subcellularLocation>
        <location evidence="7">Cell membrane</location>
        <topology evidence="7">Single-pass type II membrane protein</topology>
    </subcellularLocation>
    <text evidence="7">Localizes to the division septum where it forms a ring structure.</text>
</comment>
<evidence type="ECO:0000256" key="3">
    <source>
        <dbReference type="ARBA" id="ARBA00022692"/>
    </source>
</evidence>
<keyword evidence="3 7" id="KW-0812">Transmembrane</keyword>
<dbReference type="HAMAP" id="MF_00910">
    <property type="entry name" value="FtsL"/>
    <property type="match status" value="1"/>
</dbReference>
<dbReference type="EMBL" id="JABXYM010000001">
    <property type="protein sequence ID" value="MCR6095938.1"/>
    <property type="molecule type" value="Genomic_DNA"/>
</dbReference>
<dbReference type="Proteomes" id="UP001057753">
    <property type="component" value="Unassembled WGS sequence"/>
</dbReference>
<dbReference type="InterPro" id="IPR011922">
    <property type="entry name" value="Cell_div_FtsL"/>
</dbReference>
<keyword evidence="11" id="KW-1185">Reference proteome</keyword>
<dbReference type="AlphaFoldDB" id="A0A9Q4B036"/>
<evidence type="ECO:0000256" key="5">
    <source>
        <dbReference type="ARBA" id="ARBA00023136"/>
    </source>
</evidence>
<feature type="coiled-coil region" evidence="9">
    <location>
        <begin position="62"/>
        <end position="89"/>
    </location>
</feature>
<proteinExistence type="inferred from homology"/>
<keyword evidence="4 7" id="KW-1133">Transmembrane helix</keyword>
<evidence type="ECO:0000256" key="9">
    <source>
        <dbReference type="SAM" id="Coils"/>
    </source>
</evidence>
<accession>A0A9Q4B036</accession>
<evidence type="ECO:0000256" key="6">
    <source>
        <dbReference type="ARBA" id="ARBA00023306"/>
    </source>
</evidence>
<sequence>MSPLVEKKVQQNYVPHREKETKKVRERVFKGGITKGEKVIYAMALIAVVWVTYAIVSNYATMYSLNHEMQQVESQLNNQENVNSGLTLQVKELSDPERILDIAQNELGMKLNDESVKVIHSNE</sequence>
<dbReference type="OrthoDB" id="2989137at2"/>
<evidence type="ECO:0000256" key="7">
    <source>
        <dbReference type="HAMAP-Rule" id="MF_00910"/>
    </source>
</evidence>
<evidence type="ECO:0000313" key="10">
    <source>
        <dbReference type="EMBL" id="MCR6095938.1"/>
    </source>
</evidence>
<protein>
    <recommendedName>
        <fullName evidence="7 8">Cell division protein FtsL</fullName>
    </recommendedName>
</protein>
<evidence type="ECO:0000256" key="2">
    <source>
        <dbReference type="ARBA" id="ARBA00022618"/>
    </source>
</evidence>
<dbReference type="Pfam" id="PF04977">
    <property type="entry name" value="DivIC"/>
    <property type="match status" value="1"/>
</dbReference>
<comment type="function">
    <text evidence="7">Essential cell division protein.</text>
</comment>
<name>A0A9Q4B036_SALAG</name>
<reference evidence="10" key="1">
    <citation type="submission" date="2020-06" db="EMBL/GenBank/DDBJ databases">
        <title>Insight into the genomes of haloalkaliphilic bacilli from Kenyan soda lakes.</title>
        <authorList>
            <person name="Mwirichia R."/>
            <person name="Villamizar G.C."/>
            <person name="Poehlein A."/>
            <person name="Mugweru J."/>
            <person name="Kipnyargis A."/>
            <person name="Kiplimo D."/>
            <person name="Orwa P."/>
            <person name="Daniel R."/>
        </authorList>
    </citation>
    <scope>NUCLEOTIDE SEQUENCE</scope>
    <source>
        <strain evidence="10">B1096_S55</strain>
    </source>
</reference>
<organism evidence="10 11">
    <name type="scientific">Salipaludibacillus agaradhaerens</name>
    <name type="common">Bacillus agaradhaerens</name>
    <dbReference type="NCBI Taxonomy" id="76935"/>
    <lineage>
        <taxon>Bacteria</taxon>
        <taxon>Bacillati</taxon>
        <taxon>Bacillota</taxon>
        <taxon>Bacilli</taxon>
        <taxon>Bacillales</taxon>
        <taxon>Bacillaceae</taxon>
    </lineage>
</organism>
<evidence type="ECO:0000256" key="4">
    <source>
        <dbReference type="ARBA" id="ARBA00022989"/>
    </source>
</evidence>
<keyword evidence="9" id="KW-0175">Coiled coil</keyword>
<keyword evidence="2 7" id="KW-0132">Cell division</keyword>
<dbReference type="InterPro" id="IPR007060">
    <property type="entry name" value="FtsL/DivIC"/>
</dbReference>
<keyword evidence="1 7" id="KW-1003">Cell membrane</keyword>
<dbReference type="GO" id="GO:0005886">
    <property type="term" value="C:plasma membrane"/>
    <property type="evidence" value="ECO:0007669"/>
    <property type="project" value="UniProtKB-SubCell"/>
</dbReference>
<dbReference type="NCBIfam" id="TIGR02209">
    <property type="entry name" value="ftsL_broad"/>
    <property type="match status" value="1"/>
</dbReference>
<feature type="transmembrane region" description="Helical" evidence="7">
    <location>
        <begin position="39"/>
        <end position="60"/>
    </location>
</feature>
<evidence type="ECO:0000256" key="8">
    <source>
        <dbReference type="NCBIfam" id="TIGR02209"/>
    </source>
</evidence>
<comment type="similarity">
    <text evidence="7">Belongs to the FtsL family.</text>
</comment>
<evidence type="ECO:0000256" key="1">
    <source>
        <dbReference type="ARBA" id="ARBA00022475"/>
    </source>
</evidence>
<dbReference type="RefSeq" id="WP_078576131.1">
    <property type="nucleotide sequence ID" value="NZ_JABXYM010000001.1"/>
</dbReference>
<comment type="caution">
    <text evidence="10">The sequence shown here is derived from an EMBL/GenBank/DDBJ whole genome shotgun (WGS) entry which is preliminary data.</text>
</comment>
<keyword evidence="5 7" id="KW-0472">Membrane</keyword>
<keyword evidence="6 7" id="KW-0131">Cell cycle</keyword>
<gene>
    <name evidence="7 10" type="primary">ftsL</name>
    <name evidence="10" type="ORF">HXA33_05215</name>
</gene>
<dbReference type="GO" id="GO:0032153">
    <property type="term" value="C:cell division site"/>
    <property type="evidence" value="ECO:0007669"/>
    <property type="project" value="UniProtKB-UniRule"/>
</dbReference>
<evidence type="ECO:0000313" key="11">
    <source>
        <dbReference type="Proteomes" id="UP001057753"/>
    </source>
</evidence>
<dbReference type="GO" id="GO:0043093">
    <property type="term" value="P:FtsZ-dependent cytokinesis"/>
    <property type="evidence" value="ECO:0007669"/>
    <property type="project" value="UniProtKB-UniRule"/>
</dbReference>